<dbReference type="EMBL" id="JBEZVI010000009">
    <property type="protein sequence ID" value="MEU3711037.1"/>
    <property type="molecule type" value="Genomic_DNA"/>
</dbReference>
<dbReference type="Gene3D" id="3.40.50.1820">
    <property type="entry name" value="alpha/beta hydrolase"/>
    <property type="match status" value="1"/>
</dbReference>
<evidence type="ECO:0000256" key="1">
    <source>
        <dbReference type="ARBA" id="ARBA00005964"/>
    </source>
</evidence>
<dbReference type="Pfam" id="PF00135">
    <property type="entry name" value="COesterase"/>
    <property type="match status" value="1"/>
</dbReference>
<dbReference type="InterPro" id="IPR050309">
    <property type="entry name" value="Type-B_Carboxylest/Lipase"/>
</dbReference>
<dbReference type="RefSeq" id="WP_078653986.1">
    <property type="nucleotide sequence ID" value="NZ_JBEZVI010000009.1"/>
</dbReference>
<keyword evidence="6" id="KW-1185">Reference proteome</keyword>
<evidence type="ECO:0000313" key="6">
    <source>
        <dbReference type="Proteomes" id="UP001550853"/>
    </source>
</evidence>
<organism evidence="5 6">
    <name type="scientific">Streptomyces catenulae</name>
    <dbReference type="NCBI Taxonomy" id="66875"/>
    <lineage>
        <taxon>Bacteria</taxon>
        <taxon>Bacillati</taxon>
        <taxon>Actinomycetota</taxon>
        <taxon>Actinomycetes</taxon>
        <taxon>Kitasatosporales</taxon>
        <taxon>Streptomycetaceae</taxon>
        <taxon>Streptomyces</taxon>
    </lineage>
</organism>
<dbReference type="EC" id="3.1.1.-" evidence="3"/>
<proteinExistence type="inferred from homology"/>
<comment type="caution">
    <text evidence="5">The sequence shown here is derived from an EMBL/GenBank/DDBJ whole genome shotgun (WGS) entry which is preliminary data.</text>
</comment>
<dbReference type="SUPFAM" id="SSF53474">
    <property type="entry name" value="alpha/beta-Hydrolases"/>
    <property type="match status" value="1"/>
</dbReference>
<dbReference type="PANTHER" id="PTHR11559">
    <property type="entry name" value="CARBOXYLESTERASE"/>
    <property type="match status" value="1"/>
</dbReference>
<evidence type="ECO:0000256" key="2">
    <source>
        <dbReference type="ARBA" id="ARBA00022801"/>
    </source>
</evidence>
<dbReference type="InterPro" id="IPR029058">
    <property type="entry name" value="AB_hydrolase_fold"/>
</dbReference>
<sequence length="583" mass="60745">MANGVLRWVGAVLALAGLVLLCGVAPGGAGAGGASVSRSGGGVVVRTDRGVVRGAVVGGVRVFQGIPYARPPVGALRWREPRPVVAWRGVRDATRPGDRCAQLGADGRLVSRSSEDCLYLNVTAPRGGGAVGRSGGRLRAGAGEYGFRRPVVVFLHGGAFSSGAGSDYGARRLAVEGGVVVVTVNSRLGVFGYFGHRGLVGSGTFGLVDQQAALRWVRDNAVAFGGDPRRVTLAGQSSGGAGVCGQLVSPAARGLFQRAVVQSGSCAQNWPGGVMTPGGEPLSYWAPRSVVDARGRQAAVRLGCGAGRRGGVRGDRAVVACLRRVTDLPRLLGENGGFLRLAFRTPALPLDPMTALRRGRFNRVPVLQGNTRDEHRVFAALFDDGRITPGRYRALLGAVFGPQLADRVRRVYPVGAYVGEARRSRFRWPATLAWAAVGTDRGWVCPTLAADRLLARQVSVYSYEFADLKAPDMTGIPAPGFPSGAGHGSELPYLFDLGGSWHRLDASQRRLAGRMVGYWARFARTGDPNGPGLPGWEPFTGSAAHGGTLSLGPGAPGGRGGIAPVDAAAEHHCGFWRAVGATG</sequence>
<evidence type="ECO:0000313" key="5">
    <source>
        <dbReference type="EMBL" id="MEU3711037.1"/>
    </source>
</evidence>
<name>A0ABV2YZ77_9ACTN</name>
<evidence type="ECO:0000256" key="3">
    <source>
        <dbReference type="RuleBase" id="RU361235"/>
    </source>
</evidence>
<feature type="domain" description="Carboxylesterase type B" evidence="4">
    <location>
        <begin position="44"/>
        <end position="549"/>
    </location>
</feature>
<comment type="similarity">
    <text evidence="1 3">Belongs to the type-B carboxylesterase/lipase family.</text>
</comment>
<keyword evidence="2 3" id="KW-0378">Hydrolase</keyword>
<dbReference type="InterPro" id="IPR002018">
    <property type="entry name" value="CarbesteraseB"/>
</dbReference>
<protein>
    <recommendedName>
        <fullName evidence="3">Carboxylic ester hydrolase</fullName>
        <ecNumber evidence="3">3.1.1.-</ecNumber>
    </recommendedName>
</protein>
<reference evidence="5 6" key="1">
    <citation type="submission" date="2024-06" db="EMBL/GenBank/DDBJ databases">
        <title>The Natural Products Discovery Center: Release of the First 8490 Sequenced Strains for Exploring Actinobacteria Biosynthetic Diversity.</title>
        <authorList>
            <person name="Kalkreuter E."/>
            <person name="Kautsar S.A."/>
            <person name="Yang D."/>
            <person name="Bader C.D."/>
            <person name="Teijaro C.N."/>
            <person name="Fluegel L."/>
            <person name="Davis C.M."/>
            <person name="Simpson J.R."/>
            <person name="Lauterbach L."/>
            <person name="Steele A.D."/>
            <person name="Gui C."/>
            <person name="Meng S."/>
            <person name="Li G."/>
            <person name="Viehrig K."/>
            <person name="Ye F."/>
            <person name="Su P."/>
            <person name="Kiefer A.F."/>
            <person name="Nichols A."/>
            <person name="Cepeda A.J."/>
            <person name="Yan W."/>
            <person name="Fan B."/>
            <person name="Jiang Y."/>
            <person name="Adhikari A."/>
            <person name="Zheng C.-J."/>
            <person name="Schuster L."/>
            <person name="Cowan T.M."/>
            <person name="Smanski M.J."/>
            <person name="Chevrette M.G."/>
            <person name="De Carvalho L.P.S."/>
            <person name="Shen B."/>
        </authorList>
    </citation>
    <scope>NUCLEOTIDE SEQUENCE [LARGE SCALE GENOMIC DNA]</scope>
    <source>
        <strain evidence="5 6">NPDC033039</strain>
    </source>
</reference>
<gene>
    <name evidence="5" type="ORF">AB0E61_13180</name>
</gene>
<dbReference type="PROSITE" id="PS00122">
    <property type="entry name" value="CARBOXYLESTERASE_B_1"/>
    <property type="match status" value="1"/>
</dbReference>
<evidence type="ECO:0000259" key="4">
    <source>
        <dbReference type="Pfam" id="PF00135"/>
    </source>
</evidence>
<dbReference type="InterPro" id="IPR019826">
    <property type="entry name" value="Carboxylesterase_B_AS"/>
</dbReference>
<dbReference type="Proteomes" id="UP001550853">
    <property type="component" value="Unassembled WGS sequence"/>
</dbReference>
<accession>A0ABV2YZ77</accession>